<protein>
    <submittedName>
        <fullName evidence="1">Uncharacterized protein</fullName>
    </submittedName>
</protein>
<sequence>MTCTTDSVSLGDRYWSYLHCAVLSATQSTWLRLPGLYSTTFRNAAVCVGHEHMKILNRILPSSKRLQIISATKYRVEDLDCILV</sequence>
<proteinExistence type="predicted"/>
<name>A0AAD2GRB8_9AGAR</name>
<dbReference type="Proteomes" id="UP001295794">
    <property type="component" value="Unassembled WGS sequence"/>
</dbReference>
<evidence type="ECO:0000313" key="2">
    <source>
        <dbReference type="Proteomes" id="UP001295794"/>
    </source>
</evidence>
<dbReference type="AlphaFoldDB" id="A0AAD2GRB8"/>
<comment type="caution">
    <text evidence="1">The sequence shown here is derived from an EMBL/GenBank/DDBJ whole genome shotgun (WGS) entry which is preliminary data.</text>
</comment>
<gene>
    <name evidence="1" type="ORF">MYCIT1_LOCUS910</name>
</gene>
<organism evidence="1 2">
    <name type="scientific">Mycena citricolor</name>
    <dbReference type="NCBI Taxonomy" id="2018698"/>
    <lineage>
        <taxon>Eukaryota</taxon>
        <taxon>Fungi</taxon>
        <taxon>Dikarya</taxon>
        <taxon>Basidiomycota</taxon>
        <taxon>Agaricomycotina</taxon>
        <taxon>Agaricomycetes</taxon>
        <taxon>Agaricomycetidae</taxon>
        <taxon>Agaricales</taxon>
        <taxon>Marasmiineae</taxon>
        <taxon>Mycenaceae</taxon>
        <taxon>Mycena</taxon>
    </lineage>
</organism>
<keyword evidence="2" id="KW-1185">Reference proteome</keyword>
<reference evidence="1" key="1">
    <citation type="submission" date="2023-11" db="EMBL/GenBank/DDBJ databases">
        <authorList>
            <person name="De Vega J J."/>
            <person name="De Vega J J."/>
        </authorList>
    </citation>
    <scope>NUCLEOTIDE SEQUENCE</scope>
</reference>
<accession>A0AAD2GRB8</accession>
<evidence type="ECO:0000313" key="1">
    <source>
        <dbReference type="EMBL" id="CAK5262311.1"/>
    </source>
</evidence>
<dbReference type="EMBL" id="CAVNYO010000013">
    <property type="protein sequence ID" value="CAK5262311.1"/>
    <property type="molecule type" value="Genomic_DNA"/>
</dbReference>